<keyword evidence="3" id="KW-1185">Reference proteome</keyword>
<dbReference type="Proteomes" id="UP000531216">
    <property type="component" value="Unassembled WGS sequence"/>
</dbReference>
<dbReference type="Pfam" id="PF19975">
    <property type="entry name" value="DO-GTPase1"/>
    <property type="match status" value="1"/>
</dbReference>
<name>A0A7W6BVY7_9HYPH</name>
<dbReference type="AlphaFoldDB" id="A0A7W6BVY7"/>
<protein>
    <recommendedName>
        <fullName evidence="1">Double-GTPase 1 domain-containing protein</fullName>
    </recommendedName>
</protein>
<dbReference type="OrthoDB" id="9758793at2"/>
<dbReference type="EMBL" id="JACIDO010000008">
    <property type="protein sequence ID" value="MBB3937340.1"/>
    <property type="molecule type" value="Genomic_DNA"/>
</dbReference>
<proteinExistence type="predicted"/>
<comment type="caution">
    <text evidence="2">The sequence shown here is derived from an EMBL/GenBank/DDBJ whole genome shotgun (WGS) entry which is preliminary data.</text>
</comment>
<organism evidence="2 3">
    <name type="scientific">Aureimonas phyllosphaerae</name>
    <dbReference type="NCBI Taxonomy" id="1166078"/>
    <lineage>
        <taxon>Bacteria</taxon>
        <taxon>Pseudomonadati</taxon>
        <taxon>Pseudomonadota</taxon>
        <taxon>Alphaproteobacteria</taxon>
        <taxon>Hyphomicrobiales</taxon>
        <taxon>Aurantimonadaceae</taxon>
        <taxon>Aureimonas</taxon>
    </lineage>
</organism>
<dbReference type="InterPro" id="IPR045530">
    <property type="entry name" value="DO-GTPase1"/>
</dbReference>
<feature type="domain" description="Double-GTPase 1" evidence="1">
    <location>
        <begin position="6"/>
        <end position="272"/>
    </location>
</feature>
<evidence type="ECO:0000313" key="2">
    <source>
        <dbReference type="EMBL" id="MBB3937340.1"/>
    </source>
</evidence>
<reference evidence="2 3" key="1">
    <citation type="submission" date="2020-08" db="EMBL/GenBank/DDBJ databases">
        <title>Genomic Encyclopedia of Type Strains, Phase IV (KMG-IV): sequencing the most valuable type-strain genomes for metagenomic binning, comparative biology and taxonomic classification.</title>
        <authorList>
            <person name="Goeker M."/>
        </authorList>
    </citation>
    <scope>NUCLEOTIDE SEQUENCE [LARGE SCALE GENOMIC DNA]</scope>
    <source>
        <strain evidence="2 3">DSM 25024</strain>
    </source>
</reference>
<gene>
    <name evidence="2" type="ORF">GGR05_003506</name>
</gene>
<sequence>MTRSVLLLGESDVGKSHFGAQLLGRLNQEAGALRMVGAAPTLQPFEAVVASLNRGLSAPHTSRDLYVESCWPVGDRDGNRMDLVWPDYGGEQLSTIKTDRRLPRAWTERVNSASGWIVMIRIGNAQLSDDVFSRPLGPASGDVAGERTFSISQQAGIVDLLQWLMFVRRTGSLARVAEPILLLLLSCWDELPPAQIASAPRQVLLSRLPMVSAFVEANWLPGSLHVMGLSALGRPLSDQVADEDYIDRGPESFGYVVLEDGCQDPDLTLAVRAFT</sequence>
<dbReference type="RefSeq" id="WP_090964308.1">
    <property type="nucleotide sequence ID" value="NZ_FOOA01000012.1"/>
</dbReference>
<evidence type="ECO:0000259" key="1">
    <source>
        <dbReference type="Pfam" id="PF19975"/>
    </source>
</evidence>
<accession>A0A7W6BVY7</accession>
<evidence type="ECO:0000313" key="3">
    <source>
        <dbReference type="Proteomes" id="UP000531216"/>
    </source>
</evidence>